<evidence type="ECO:0000256" key="1">
    <source>
        <dbReference type="SAM" id="Coils"/>
    </source>
</evidence>
<dbReference type="AlphaFoldDB" id="A0AAD5LM53"/>
<accession>A0AAD5LM53</accession>
<feature type="compositionally biased region" description="Polar residues" evidence="2">
    <location>
        <begin position="673"/>
        <end position="683"/>
    </location>
</feature>
<organism evidence="3 4">
    <name type="scientific">Pythium insidiosum</name>
    <name type="common">Pythiosis disease agent</name>
    <dbReference type="NCBI Taxonomy" id="114742"/>
    <lineage>
        <taxon>Eukaryota</taxon>
        <taxon>Sar</taxon>
        <taxon>Stramenopiles</taxon>
        <taxon>Oomycota</taxon>
        <taxon>Peronosporomycetes</taxon>
        <taxon>Pythiales</taxon>
        <taxon>Pythiaceae</taxon>
        <taxon>Pythium</taxon>
    </lineage>
</organism>
<feature type="region of interest" description="Disordered" evidence="2">
    <location>
        <begin position="1"/>
        <end position="86"/>
    </location>
</feature>
<feature type="compositionally biased region" description="Basic and acidic residues" evidence="2">
    <location>
        <begin position="616"/>
        <end position="663"/>
    </location>
</feature>
<feature type="coiled-coil region" evidence="1">
    <location>
        <begin position="270"/>
        <end position="297"/>
    </location>
</feature>
<dbReference type="Proteomes" id="UP001209570">
    <property type="component" value="Unassembled WGS sequence"/>
</dbReference>
<gene>
    <name evidence="3" type="ORF">P43SY_007356</name>
</gene>
<keyword evidence="4" id="KW-1185">Reference proteome</keyword>
<comment type="caution">
    <text evidence="3">The sequence shown here is derived from an EMBL/GenBank/DDBJ whole genome shotgun (WGS) entry which is preliminary data.</text>
</comment>
<feature type="coiled-coil region" evidence="1">
    <location>
        <begin position="186"/>
        <end position="213"/>
    </location>
</feature>
<keyword evidence="1" id="KW-0175">Coiled coil</keyword>
<feature type="region of interest" description="Disordered" evidence="2">
    <location>
        <begin position="375"/>
        <end position="466"/>
    </location>
</feature>
<feature type="compositionally biased region" description="Acidic residues" evidence="2">
    <location>
        <begin position="391"/>
        <end position="420"/>
    </location>
</feature>
<reference evidence="3" key="1">
    <citation type="submission" date="2021-12" db="EMBL/GenBank/DDBJ databases">
        <title>Prjna785345.</title>
        <authorList>
            <person name="Rujirawat T."/>
            <person name="Krajaejun T."/>
        </authorList>
    </citation>
    <scope>NUCLEOTIDE SEQUENCE</scope>
    <source>
        <strain evidence="3">Pi057C3</strain>
    </source>
</reference>
<feature type="region of interest" description="Disordered" evidence="2">
    <location>
        <begin position="578"/>
        <end position="701"/>
    </location>
</feature>
<feature type="compositionally biased region" description="Basic and acidic residues" evidence="2">
    <location>
        <begin position="51"/>
        <end position="68"/>
    </location>
</feature>
<proteinExistence type="predicted"/>
<dbReference type="EMBL" id="JAKCXM010000094">
    <property type="protein sequence ID" value="KAJ0402814.1"/>
    <property type="molecule type" value="Genomic_DNA"/>
</dbReference>
<feature type="compositionally biased region" description="Low complexity" evidence="2">
    <location>
        <begin position="587"/>
        <end position="597"/>
    </location>
</feature>
<sequence>MTKDGAVARPKPPPRPKSAKPDAHAANEVAAPNGTDGAKPSANKKRRPSQKKKEPRSTTEGNPKRESRAASSSSQSFHALQHEDRRYERAPRLLPEIHGVRALSNNEIQGDIKQLTSALAAFENKMRALLPPSQHTAPGTYVTGAQKESDPAGEDAWLQKRRAARPNGVLTPEELVESLPVCRRAVRITQRELAAMKRERDDLERDFMRLRCKLMWQIAEMKRIQRQQERVMRVLSSDVVDTAKTLASSRRRTNALQDIMTELEARGSAIVRLTREKHQLETLLQRHNLELPEAEELYVGDRVSTPFGLGRVTAMDTKTRLLTIEMEKGGVAYVQDEHVDVLPAEISYLEQEKDLKQTFFEKIGALVQPNGKFSFLSGGASRRRGRGAADSDLDAADDDMEDADANDDEDDDEEQDDDALNDGAEAPSQDGGEDTASAADARKKTKKRKLVAPPPQQSRKKQRNQQKVFDFTACKIPITPYDSGLLLSPLSTIPDRVAAVYPGALQWMSSYLPSQMVEWENDRYNALQMQGEIERLRFQLKRAEAEKLDAQQHASDQLESINQLVTQLDKLREQLTVKETKGGSGGTSSCACGNSGSPGRKTSNSGPKGARANGRSRRESASQRRQRTESMDDGSDSGKEKQRQSADDEDHHDNRPRTPRQHDEDELDENGDLSDSSRPQTRSLRPRRPAAAGATAAAAST</sequence>
<protein>
    <submittedName>
        <fullName evidence="3">Uncharacterized protein</fullName>
    </submittedName>
</protein>
<evidence type="ECO:0000256" key="2">
    <source>
        <dbReference type="SAM" id="MobiDB-lite"/>
    </source>
</evidence>
<feature type="compositionally biased region" description="Low complexity" evidence="2">
    <location>
        <begin position="690"/>
        <end position="701"/>
    </location>
</feature>
<evidence type="ECO:0000313" key="4">
    <source>
        <dbReference type="Proteomes" id="UP001209570"/>
    </source>
</evidence>
<evidence type="ECO:0000313" key="3">
    <source>
        <dbReference type="EMBL" id="KAJ0402814.1"/>
    </source>
</evidence>
<name>A0AAD5LM53_PYTIN</name>